<evidence type="ECO:0000313" key="3">
    <source>
        <dbReference type="Proteomes" id="UP000051236"/>
    </source>
</evidence>
<dbReference type="Gene3D" id="2.40.320.10">
    <property type="entry name" value="Hypothetical Protein Pfu-838710-001"/>
    <property type="match status" value="1"/>
</dbReference>
<organism evidence="2 3">
    <name type="scientific">Agrilactobacillus composti DSM 18527 = JCM 14202</name>
    <dbReference type="NCBI Taxonomy" id="1423734"/>
    <lineage>
        <taxon>Bacteria</taxon>
        <taxon>Bacillati</taxon>
        <taxon>Bacillota</taxon>
        <taxon>Bacilli</taxon>
        <taxon>Lactobacillales</taxon>
        <taxon>Lactobacillaceae</taxon>
        <taxon>Agrilactobacillus</taxon>
    </lineage>
</organism>
<dbReference type="PIRSF" id="PIRSF012526">
    <property type="entry name" value="CYTH_UCP012526"/>
    <property type="match status" value="1"/>
</dbReference>
<dbReference type="STRING" id="1423734.FC83_GL001115"/>
<dbReference type="SUPFAM" id="SSF55154">
    <property type="entry name" value="CYTH-like phosphatases"/>
    <property type="match status" value="1"/>
</dbReference>
<proteinExistence type="predicted"/>
<dbReference type="CDD" id="cd07762">
    <property type="entry name" value="CYTH-like_Pase_1"/>
    <property type="match status" value="1"/>
</dbReference>
<keyword evidence="3" id="KW-1185">Reference proteome</keyword>
<name>A0A0R1XLJ7_9LACO</name>
<dbReference type="PATRIC" id="fig|1423734.3.peg.1128"/>
<accession>A0A0R1XLJ7</accession>
<comment type="caution">
    <text evidence="2">The sequence shown here is derived from an EMBL/GenBank/DDBJ whole genome shotgun (WGS) entry which is preliminary data.</text>
</comment>
<reference evidence="2 3" key="1">
    <citation type="journal article" date="2015" name="Genome Announc.">
        <title>Expanding the biotechnology potential of lactobacilli through comparative genomics of 213 strains and associated genera.</title>
        <authorList>
            <person name="Sun Z."/>
            <person name="Harris H.M."/>
            <person name="McCann A."/>
            <person name="Guo C."/>
            <person name="Argimon S."/>
            <person name="Zhang W."/>
            <person name="Yang X."/>
            <person name="Jeffery I.B."/>
            <person name="Cooney J.C."/>
            <person name="Kagawa T.F."/>
            <person name="Liu W."/>
            <person name="Song Y."/>
            <person name="Salvetti E."/>
            <person name="Wrobel A."/>
            <person name="Rasinkangas P."/>
            <person name="Parkhill J."/>
            <person name="Rea M.C."/>
            <person name="O'Sullivan O."/>
            <person name="Ritari J."/>
            <person name="Douillard F.P."/>
            <person name="Paul Ross R."/>
            <person name="Yang R."/>
            <person name="Briner A.E."/>
            <person name="Felis G.E."/>
            <person name="de Vos W.M."/>
            <person name="Barrangou R."/>
            <person name="Klaenhammer T.R."/>
            <person name="Caufield P.W."/>
            <person name="Cui Y."/>
            <person name="Zhang H."/>
            <person name="O'Toole P.W."/>
        </authorList>
    </citation>
    <scope>NUCLEOTIDE SEQUENCE [LARGE SCALE GENOMIC DNA]</scope>
    <source>
        <strain evidence="2 3">DSM 18527</strain>
    </source>
</reference>
<protein>
    <recommendedName>
        <fullName evidence="1">CYTH domain-containing protein</fullName>
    </recommendedName>
</protein>
<evidence type="ECO:0000259" key="1">
    <source>
        <dbReference type="PROSITE" id="PS51707"/>
    </source>
</evidence>
<dbReference type="EMBL" id="AZGA01000084">
    <property type="protein sequence ID" value="KRM31112.1"/>
    <property type="molecule type" value="Genomic_DNA"/>
</dbReference>
<dbReference type="InterPro" id="IPR009195">
    <property type="entry name" value="Uncharacterised_YjbK"/>
</dbReference>
<feature type="domain" description="CYTH" evidence="1">
    <location>
        <begin position="8"/>
        <end position="202"/>
    </location>
</feature>
<dbReference type="Pfam" id="PF01928">
    <property type="entry name" value="CYTH"/>
    <property type="match status" value="1"/>
</dbReference>
<evidence type="ECO:0000313" key="2">
    <source>
        <dbReference type="EMBL" id="KRM31112.1"/>
    </source>
</evidence>
<dbReference type="PROSITE" id="PS51707">
    <property type="entry name" value="CYTH"/>
    <property type="match status" value="1"/>
</dbReference>
<dbReference type="AlphaFoldDB" id="A0A0R1XLJ7"/>
<gene>
    <name evidence="2" type="ORF">FC83_GL001115</name>
</gene>
<dbReference type="InterPro" id="IPR033469">
    <property type="entry name" value="CYTH-like_dom_sf"/>
</dbReference>
<dbReference type="Proteomes" id="UP000051236">
    <property type="component" value="Unassembled WGS sequence"/>
</dbReference>
<dbReference type="InterPro" id="IPR023577">
    <property type="entry name" value="CYTH_domain"/>
</dbReference>
<dbReference type="SMART" id="SM01118">
    <property type="entry name" value="CYTH"/>
    <property type="match status" value="1"/>
</dbReference>
<sequence>MVMEMSKELEVEYKNLLTRTEFAAIQKAYDFQAPIIQENHYFDTPTASLKQLGIGLRIRQFVTRAEQTMKIPTTQGDHHLIEITDPLSLAQSQQLVDHQQIWPGGSIGQRLIDLTIPIEALKIIGFAKTTRYLWPSEFGLLTLDQTSYQDHAQDFECELELTPQAVAKNSEIFFMDLLDKYAIPKRPVINKVVRAISHFQKSH</sequence>
<dbReference type="eggNOG" id="COG4116">
    <property type="taxonomic scope" value="Bacteria"/>
</dbReference>